<dbReference type="Gene3D" id="3.80.10.10">
    <property type="entry name" value="Ribonuclease Inhibitor"/>
    <property type="match status" value="1"/>
</dbReference>
<sequence>MPTMTLHIPPELLRPLINHIDSDDRPTLLSLMKSSRSLRFEAERLLYRRIVSSDVQLQTSFLNCIILSPRLARLVEKYSLVNPRIIEDTTKESFFQLLSIGLQEMTNLKHLNFREYSGQPSAHILRNCVFQLESLDWGCHSESEIDVFLSGQKALRRLSIEWDAAKLSIPLTACPNLVSLSGGCRTIEAFMPGRQITSLHWIPELYGSTLVVDSIRNEFARLINFSFGGYFRRPHLAIVAPYLKSLEILELITLSVHFLHIPLRPQTDSISLQQGDLDVVFSLKTLRTLIISPQWGTRYLSLPIDGRQKIVENLFENNKALQSVYISRQGENSHIEHRYQKWIRGAQGPTIVSHPGII</sequence>
<evidence type="ECO:0000313" key="2">
    <source>
        <dbReference type="Proteomes" id="UP000308652"/>
    </source>
</evidence>
<dbReference type="InterPro" id="IPR032675">
    <property type="entry name" value="LRR_dom_sf"/>
</dbReference>
<evidence type="ECO:0000313" key="1">
    <source>
        <dbReference type="EMBL" id="TFK35703.1"/>
    </source>
</evidence>
<dbReference type="EMBL" id="ML213619">
    <property type="protein sequence ID" value="TFK35703.1"/>
    <property type="molecule type" value="Genomic_DNA"/>
</dbReference>
<organism evidence="1 2">
    <name type="scientific">Crucibulum laeve</name>
    <dbReference type="NCBI Taxonomy" id="68775"/>
    <lineage>
        <taxon>Eukaryota</taxon>
        <taxon>Fungi</taxon>
        <taxon>Dikarya</taxon>
        <taxon>Basidiomycota</taxon>
        <taxon>Agaricomycotina</taxon>
        <taxon>Agaricomycetes</taxon>
        <taxon>Agaricomycetidae</taxon>
        <taxon>Agaricales</taxon>
        <taxon>Agaricineae</taxon>
        <taxon>Nidulariaceae</taxon>
        <taxon>Crucibulum</taxon>
    </lineage>
</organism>
<accession>A0A5C3LTI5</accession>
<evidence type="ECO:0008006" key="3">
    <source>
        <dbReference type="Google" id="ProtNLM"/>
    </source>
</evidence>
<dbReference type="AlphaFoldDB" id="A0A5C3LTI5"/>
<keyword evidence="2" id="KW-1185">Reference proteome</keyword>
<proteinExistence type="predicted"/>
<name>A0A5C3LTI5_9AGAR</name>
<dbReference type="SUPFAM" id="SSF52047">
    <property type="entry name" value="RNI-like"/>
    <property type="match status" value="1"/>
</dbReference>
<reference evidence="1 2" key="1">
    <citation type="journal article" date="2019" name="Nat. Ecol. Evol.">
        <title>Megaphylogeny resolves global patterns of mushroom evolution.</title>
        <authorList>
            <person name="Varga T."/>
            <person name="Krizsan K."/>
            <person name="Foldi C."/>
            <person name="Dima B."/>
            <person name="Sanchez-Garcia M."/>
            <person name="Sanchez-Ramirez S."/>
            <person name="Szollosi G.J."/>
            <person name="Szarkandi J.G."/>
            <person name="Papp V."/>
            <person name="Albert L."/>
            <person name="Andreopoulos W."/>
            <person name="Angelini C."/>
            <person name="Antonin V."/>
            <person name="Barry K.W."/>
            <person name="Bougher N.L."/>
            <person name="Buchanan P."/>
            <person name="Buyck B."/>
            <person name="Bense V."/>
            <person name="Catcheside P."/>
            <person name="Chovatia M."/>
            <person name="Cooper J."/>
            <person name="Damon W."/>
            <person name="Desjardin D."/>
            <person name="Finy P."/>
            <person name="Geml J."/>
            <person name="Haridas S."/>
            <person name="Hughes K."/>
            <person name="Justo A."/>
            <person name="Karasinski D."/>
            <person name="Kautmanova I."/>
            <person name="Kiss B."/>
            <person name="Kocsube S."/>
            <person name="Kotiranta H."/>
            <person name="LaButti K.M."/>
            <person name="Lechner B.E."/>
            <person name="Liimatainen K."/>
            <person name="Lipzen A."/>
            <person name="Lukacs Z."/>
            <person name="Mihaltcheva S."/>
            <person name="Morgado L.N."/>
            <person name="Niskanen T."/>
            <person name="Noordeloos M.E."/>
            <person name="Ohm R.A."/>
            <person name="Ortiz-Santana B."/>
            <person name="Ovrebo C."/>
            <person name="Racz N."/>
            <person name="Riley R."/>
            <person name="Savchenko A."/>
            <person name="Shiryaev A."/>
            <person name="Soop K."/>
            <person name="Spirin V."/>
            <person name="Szebenyi C."/>
            <person name="Tomsovsky M."/>
            <person name="Tulloss R.E."/>
            <person name="Uehling J."/>
            <person name="Grigoriev I.V."/>
            <person name="Vagvolgyi C."/>
            <person name="Papp T."/>
            <person name="Martin F.M."/>
            <person name="Miettinen O."/>
            <person name="Hibbett D.S."/>
            <person name="Nagy L.G."/>
        </authorList>
    </citation>
    <scope>NUCLEOTIDE SEQUENCE [LARGE SCALE GENOMIC DNA]</scope>
    <source>
        <strain evidence="1 2">CBS 166.37</strain>
    </source>
</reference>
<protein>
    <recommendedName>
        <fullName evidence="3">F-box domain-containing protein</fullName>
    </recommendedName>
</protein>
<dbReference type="OrthoDB" id="3232239at2759"/>
<gene>
    <name evidence="1" type="ORF">BDQ12DRAFT_737413</name>
</gene>
<dbReference type="Proteomes" id="UP000308652">
    <property type="component" value="Unassembled WGS sequence"/>
</dbReference>